<reference evidence="3" key="1">
    <citation type="submission" date="2019-05" db="EMBL/GenBank/DDBJ databases">
        <title>Isolation and characterization of methanogens from the cold seep sediment at Four-Way Closure Ridge.</title>
        <authorList>
            <person name="You Y.-T."/>
            <person name="Chen S.-C."/>
            <person name="Zhang W.-L."/>
            <person name="Lai M.-C."/>
        </authorList>
    </citation>
    <scope>NUCLEOTIDE SEQUENCE</scope>
    <source>
        <strain evidence="3">FWC-SCC3</strain>
    </source>
</reference>
<dbReference type="SUPFAM" id="SSF55724">
    <property type="entry name" value="Mog1p/PsbP-like"/>
    <property type="match status" value="1"/>
</dbReference>
<dbReference type="Pfam" id="PF01789">
    <property type="entry name" value="PsbP"/>
    <property type="match status" value="1"/>
</dbReference>
<keyword evidence="4" id="KW-1185">Reference proteome</keyword>
<feature type="region of interest" description="Disordered" evidence="1">
    <location>
        <begin position="28"/>
        <end position="61"/>
    </location>
</feature>
<protein>
    <recommendedName>
        <fullName evidence="2">PsbP C-terminal domain-containing protein</fullName>
    </recommendedName>
</protein>
<name>A0ABT8M004_9EURY</name>
<organism evidence="3 4">
    <name type="scientific">Methanoculleus methanifontis</name>
    <dbReference type="NCBI Taxonomy" id="2584086"/>
    <lineage>
        <taxon>Archaea</taxon>
        <taxon>Methanobacteriati</taxon>
        <taxon>Methanobacteriota</taxon>
        <taxon>Stenosarchaea group</taxon>
        <taxon>Methanomicrobia</taxon>
        <taxon>Methanomicrobiales</taxon>
        <taxon>Methanomicrobiaceae</taxon>
        <taxon>Methanoculleus</taxon>
    </lineage>
</organism>
<dbReference type="RefSeq" id="WP_301676194.1">
    <property type="nucleotide sequence ID" value="NZ_VCYI01000001.1"/>
</dbReference>
<feature type="domain" description="PsbP C-terminal" evidence="2">
    <location>
        <begin position="63"/>
        <end position="205"/>
    </location>
</feature>
<evidence type="ECO:0000313" key="3">
    <source>
        <dbReference type="EMBL" id="MDN7011591.1"/>
    </source>
</evidence>
<proteinExistence type="predicted"/>
<sequence>MRSQKLLIAAVFVVVLVVVLAVLLPGLSSTQPPGPDPTQPPTPAPTSTSVPTPAPKPVPENGTYVNTTYGYAVTCPEGWFYTESGESVWFSSPDKHEEVRVNTNPLSSESEGDTENVLEALNATYVEDLRAGIDAEWVSTEEISLDGVPAYESVFSVPIVDEDRYTFVVRYAVKDGVIYSVMHTVFPPEYDVYNADAAPAAESFRFL</sequence>
<evidence type="ECO:0000259" key="2">
    <source>
        <dbReference type="Pfam" id="PF01789"/>
    </source>
</evidence>
<dbReference type="EMBL" id="VCYI01000001">
    <property type="protein sequence ID" value="MDN7011591.1"/>
    <property type="molecule type" value="Genomic_DNA"/>
</dbReference>
<dbReference type="InterPro" id="IPR016123">
    <property type="entry name" value="Mog1/PsbP_a/b/a-sand"/>
</dbReference>
<comment type="caution">
    <text evidence="3">The sequence shown here is derived from an EMBL/GenBank/DDBJ whole genome shotgun (WGS) entry which is preliminary data.</text>
</comment>
<dbReference type="Gene3D" id="3.40.1000.10">
    <property type="entry name" value="Mog1/PsbP, alpha/beta/alpha sandwich"/>
    <property type="match status" value="1"/>
</dbReference>
<evidence type="ECO:0000256" key="1">
    <source>
        <dbReference type="SAM" id="MobiDB-lite"/>
    </source>
</evidence>
<dbReference type="InterPro" id="IPR002683">
    <property type="entry name" value="PsbP_C"/>
</dbReference>
<accession>A0ABT8M004</accession>
<evidence type="ECO:0000313" key="4">
    <source>
        <dbReference type="Proteomes" id="UP001168423"/>
    </source>
</evidence>
<gene>
    <name evidence="3" type="ORF">FGW20_00755</name>
</gene>
<feature type="compositionally biased region" description="Pro residues" evidence="1">
    <location>
        <begin position="32"/>
        <end position="44"/>
    </location>
</feature>
<dbReference type="Proteomes" id="UP001168423">
    <property type="component" value="Unassembled WGS sequence"/>
</dbReference>